<feature type="domain" description="AMP-dependent synthetase/ligase" evidence="5">
    <location>
        <begin position="32"/>
        <end position="399"/>
    </location>
</feature>
<dbReference type="GO" id="GO:0006633">
    <property type="term" value="P:fatty acid biosynthetic process"/>
    <property type="evidence" value="ECO:0007669"/>
    <property type="project" value="TreeGrafter"/>
</dbReference>
<dbReference type="InterPro" id="IPR020845">
    <property type="entry name" value="AMP-binding_CS"/>
</dbReference>
<keyword evidence="2 7" id="KW-0436">Ligase</keyword>
<dbReference type="GO" id="GO:0005524">
    <property type="term" value="F:ATP binding"/>
    <property type="evidence" value="ECO:0007669"/>
    <property type="project" value="UniProtKB-KW"/>
</dbReference>
<dbReference type="Gene3D" id="3.40.50.12780">
    <property type="entry name" value="N-terminal domain of ligase-like"/>
    <property type="match status" value="1"/>
</dbReference>
<dbReference type="SUPFAM" id="SSF56801">
    <property type="entry name" value="Acetyl-CoA synthetase-like"/>
    <property type="match status" value="1"/>
</dbReference>
<evidence type="ECO:0000259" key="5">
    <source>
        <dbReference type="Pfam" id="PF00501"/>
    </source>
</evidence>
<dbReference type="GO" id="GO:0006637">
    <property type="term" value="P:acyl-CoA metabolic process"/>
    <property type="evidence" value="ECO:0007669"/>
    <property type="project" value="TreeGrafter"/>
</dbReference>
<evidence type="ECO:0000256" key="1">
    <source>
        <dbReference type="ARBA" id="ARBA00006432"/>
    </source>
</evidence>
<keyword evidence="4" id="KW-0067">ATP-binding</keyword>
<dbReference type="InterPro" id="IPR051087">
    <property type="entry name" value="Mitochondrial_ACSM"/>
</dbReference>
<dbReference type="Pfam" id="PF00501">
    <property type="entry name" value="AMP-binding"/>
    <property type="match status" value="1"/>
</dbReference>
<evidence type="ECO:0000256" key="4">
    <source>
        <dbReference type="ARBA" id="ARBA00022840"/>
    </source>
</evidence>
<dbReference type="EC" id="6.2.1.1" evidence="7"/>
<dbReference type="Pfam" id="PF13193">
    <property type="entry name" value="AMP-binding_C"/>
    <property type="match status" value="1"/>
</dbReference>
<keyword evidence="3" id="KW-0547">Nucleotide-binding</keyword>
<name>A0A3B0R749_9ZZZZ</name>
<dbReference type="AlphaFoldDB" id="A0A3B0R749"/>
<dbReference type="PANTHER" id="PTHR43605:SF10">
    <property type="entry name" value="ACYL-COA SYNTHETASE MEDIUM CHAIN FAMILY MEMBER 3"/>
    <property type="match status" value="1"/>
</dbReference>
<reference evidence="7" key="1">
    <citation type="submission" date="2018-06" db="EMBL/GenBank/DDBJ databases">
        <authorList>
            <person name="Zhirakovskaya E."/>
        </authorList>
    </citation>
    <scope>NUCLEOTIDE SEQUENCE</scope>
</reference>
<dbReference type="InterPro" id="IPR042099">
    <property type="entry name" value="ANL_N_sf"/>
</dbReference>
<dbReference type="InterPro" id="IPR045851">
    <property type="entry name" value="AMP-bd_C_sf"/>
</dbReference>
<proteinExistence type="inferred from homology"/>
<dbReference type="InterPro" id="IPR000873">
    <property type="entry name" value="AMP-dep_synth/lig_dom"/>
</dbReference>
<sequence length="537" mass="58822">MLPDSADYPSLYQQFRWNLPDRFNIGDAISTRWAREKPKQTAIVYGLDGEEVRKMSFVELDRLANKMANLLVARGIGPGDRVSVLLPQIPETAATHIAVYKIGAIAVPMAMLFGAEGLSYRLNNSGARAIVLSQVSLEKISAIAGDLPDLDTVISVDGGKGALDLYDEIAGLDDRFTSLDTGLNDPALMIYTSGTTGPPKGALHGHRVLLGHLPGVQFAHEFFPREGDMMWTPADWAWAGGLLNVLLPSLYFGVPVVAHKFEKFTAEQAWKLLAQLPIRNVFIPPTALKMMRAVSAGPYRDKILLRTVFSGGEAVGEQLQVWAKEELGLHINEVYGQTECNLVLESCGELGVLKNGAIGKPVPGARVGIVDDAGQELPGGEPGNIAVKRPHPVMFLEYWDNPKATAKKYVNDWLITGDQGFIDEEGYFHFVGRDDDIITSSGYRIGPGEIEDCLLGHRAIQLAAVVGKPDELRTEIVVAFVVLADGFKGDECLIEDIKTFVKTRLAAHEYPREIVFRDALPLTTTGKVIRRLLRKEL</sequence>
<dbReference type="EMBL" id="UOEC01000035">
    <property type="protein sequence ID" value="VAV88009.1"/>
    <property type="molecule type" value="Genomic_DNA"/>
</dbReference>
<feature type="domain" description="AMP-binding enzyme C-terminal" evidence="6">
    <location>
        <begin position="449"/>
        <end position="527"/>
    </location>
</feature>
<evidence type="ECO:0000256" key="2">
    <source>
        <dbReference type="ARBA" id="ARBA00022598"/>
    </source>
</evidence>
<gene>
    <name evidence="7" type="ORF">MNBD_ALPHA08-2427</name>
</gene>
<dbReference type="InterPro" id="IPR025110">
    <property type="entry name" value="AMP-bd_C"/>
</dbReference>
<accession>A0A3B0R749</accession>
<dbReference type="Gene3D" id="3.30.300.30">
    <property type="match status" value="1"/>
</dbReference>
<dbReference type="GO" id="GO:0003987">
    <property type="term" value="F:acetate-CoA ligase activity"/>
    <property type="evidence" value="ECO:0007669"/>
    <property type="project" value="UniProtKB-EC"/>
</dbReference>
<evidence type="ECO:0000259" key="6">
    <source>
        <dbReference type="Pfam" id="PF13193"/>
    </source>
</evidence>
<dbReference type="GO" id="GO:0004321">
    <property type="term" value="F:fatty-acyl-CoA synthase activity"/>
    <property type="evidence" value="ECO:0007669"/>
    <property type="project" value="TreeGrafter"/>
</dbReference>
<evidence type="ECO:0000256" key="3">
    <source>
        <dbReference type="ARBA" id="ARBA00022741"/>
    </source>
</evidence>
<protein>
    <submittedName>
        <fullName evidence="7">Acetyl-CoA synthetase</fullName>
        <ecNumber evidence="7">6.2.1.1</ecNumber>
    </submittedName>
</protein>
<comment type="similarity">
    <text evidence="1">Belongs to the ATP-dependent AMP-binding enzyme family.</text>
</comment>
<evidence type="ECO:0000313" key="7">
    <source>
        <dbReference type="EMBL" id="VAV88009.1"/>
    </source>
</evidence>
<dbReference type="PANTHER" id="PTHR43605">
    <property type="entry name" value="ACYL-COENZYME A SYNTHETASE"/>
    <property type="match status" value="1"/>
</dbReference>
<organism evidence="7">
    <name type="scientific">hydrothermal vent metagenome</name>
    <dbReference type="NCBI Taxonomy" id="652676"/>
    <lineage>
        <taxon>unclassified sequences</taxon>
        <taxon>metagenomes</taxon>
        <taxon>ecological metagenomes</taxon>
    </lineage>
</organism>
<dbReference type="GO" id="GO:0015645">
    <property type="term" value="F:fatty acid ligase activity"/>
    <property type="evidence" value="ECO:0007669"/>
    <property type="project" value="TreeGrafter"/>
</dbReference>
<dbReference type="PROSITE" id="PS00455">
    <property type="entry name" value="AMP_BINDING"/>
    <property type="match status" value="1"/>
</dbReference>